<dbReference type="EMBL" id="JBHUIR010000015">
    <property type="protein sequence ID" value="MFD2258790.1"/>
    <property type="molecule type" value="Genomic_DNA"/>
</dbReference>
<keyword evidence="2" id="KW-0378">Hydrolase</keyword>
<organism evidence="2 3">
    <name type="scientific">Chelativorans composti</name>
    <dbReference type="NCBI Taxonomy" id="768533"/>
    <lineage>
        <taxon>Bacteria</taxon>
        <taxon>Pseudomonadati</taxon>
        <taxon>Pseudomonadota</taxon>
        <taxon>Alphaproteobacteria</taxon>
        <taxon>Hyphomicrobiales</taxon>
        <taxon>Phyllobacteriaceae</taxon>
        <taxon>Chelativorans</taxon>
    </lineage>
</organism>
<dbReference type="Gene3D" id="3.40.50.1820">
    <property type="entry name" value="alpha/beta hydrolase"/>
    <property type="match status" value="1"/>
</dbReference>
<dbReference type="InterPro" id="IPR000073">
    <property type="entry name" value="AB_hydrolase_1"/>
</dbReference>
<dbReference type="RefSeq" id="WP_345098852.1">
    <property type="nucleotide sequence ID" value="NZ_BAABGS010000019.1"/>
</dbReference>
<accession>A0ABW5DHF1</accession>
<reference evidence="3" key="1">
    <citation type="journal article" date="2019" name="Int. J. Syst. Evol. Microbiol.">
        <title>The Global Catalogue of Microorganisms (GCM) 10K type strain sequencing project: providing services to taxonomists for standard genome sequencing and annotation.</title>
        <authorList>
            <consortium name="The Broad Institute Genomics Platform"/>
            <consortium name="The Broad Institute Genome Sequencing Center for Infectious Disease"/>
            <person name="Wu L."/>
            <person name="Ma J."/>
        </authorList>
    </citation>
    <scope>NUCLEOTIDE SEQUENCE [LARGE SCALE GENOMIC DNA]</scope>
    <source>
        <strain evidence="3">KCTC 23707</strain>
    </source>
</reference>
<dbReference type="SUPFAM" id="SSF53474">
    <property type="entry name" value="alpha/beta-Hydrolases"/>
    <property type="match status" value="1"/>
</dbReference>
<dbReference type="Proteomes" id="UP001597373">
    <property type="component" value="Unassembled WGS sequence"/>
</dbReference>
<sequence>MTESPRKSHLVLPDGRQLARSEWGPEHGAPVLFCTGAGMSGSLGFGVEHLDSLGVRLIAIDRPGLGRSSHDPEKSLSSWASDVETLIAKLGLADPGAVGFSQGGPFALALAARGLVKAVALVSAQNDLGHPAIRSLLPEQVAGMVDAARTDPGGFEAQMARMATDEFLWTLIRDMSAPCDREIYESPDFAPQYRTSLQEGFAQGAAGYARDLVIALNEWPFALEEIATPVDLWYGALDTSPVHSPDFGRTLASRLPAASLTVDPDRGSSLLWTRSRKSWRNSWRTDRGLKRGKLSVLNPDSNKAGCSCPAL</sequence>
<dbReference type="InterPro" id="IPR050471">
    <property type="entry name" value="AB_hydrolase"/>
</dbReference>
<name>A0ABW5DHF1_9HYPH</name>
<keyword evidence="3" id="KW-1185">Reference proteome</keyword>
<dbReference type="GO" id="GO:0016787">
    <property type="term" value="F:hydrolase activity"/>
    <property type="evidence" value="ECO:0007669"/>
    <property type="project" value="UniProtKB-KW"/>
</dbReference>
<evidence type="ECO:0000259" key="1">
    <source>
        <dbReference type="Pfam" id="PF00561"/>
    </source>
</evidence>
<dbReference type="Pfam" id="PF00561">
    <property type="entry name" value="Abhydrolase_1"/>
    <property type="match status" value="1"/>
</dbReference>
<dbReference type="PANTHER" id="PTHR43433:SF10">
    <property type="entry name" value="AB HYDROLASE-1 DOMAIN-CONTAINING PROTEIN"/>
    <property type="match status" value="1"/>
</dbReference>
<dbReference type="InterPro" id="IPR029058">
    <property type="entry name" value="AB_hydrolase_fold"/>
</dbReference>
<protein>
    <submittedName>
        <fullName evidence="2">Alpha/beta fold hydrolase</fullName>
    </submittedName>
</protein>
<gene>
    <name evidence="2" type="ORF">ACFSMZ_03320</name>
</gene>
<dbReference type="PANTHER" id="PTHR43433">
    <property type="entry name" value="HYDROLASE, ALPHA/BETA FOLD FAMILY PROTEIN"/>
    <property type="match status" value="1"/>
</dbReference>
<comment type="caution">
    <text evidence="2">The sequence shown here is derived from an EMBL/GenBank/DDBJ whole genome shotgun (WGS) entry which is preliminary data.</text>
</comment>
<feature type="domain" description="AB hydrolase-1" evidence="1">
    <location>
        <begin position="30"/>
        <end position="271"/>
    </location>
</feature>
<evidence type="ECO:0000313" key="3">
    <source>
        <dbReference type="Proteomes" id="UP001597373"/>
    </source>
</evidence>
<evidence type="ECO:0000313" key="2">
    <source>
        <dbReference type="EMBL" id="MFD2258790.1"/>
    </source>
</evidence>
<proteinExistence type="predicted"/>